<keyword evidence="1" id="KW-0732">Signal</keyword>
<evidence type="ECO:0000259" key="2">
    <source>
        <dbReference type="Pfam" id="PF12706"/>
    </source>
</evidence>
<dbReference type="SUPFAM" id="SSF56281">
    <property type="entry name" value="Metallo-hydrolase/oxidoreductase"/>
    <property type="match status" value="1"/>
</dbReference>
<evidence type="ECO:0000256" key="1">
    <source>
        <dbReference type="SAM" id="SignalP"/>
    </source>
</evidence>
<dbReference type="STRING" id="1658765.Msub_10309"/>
<proteinExistence type="predicted"/>
<evidence type="ECO:0000313" key="4">
    <source>
        <dbReference type="Proteomes" id="UP000036102"/>
    </source>
</evidence>
<dbReference type="PROSITE" id="PS51257">
    <property type="entry name" value="PROKAR_LIPOPROTEIN"/>
    <property type="match status" value="1"/>
</dbReference>
<name>A0A0J7J8B3_9GAMM</name>
<dbReference type="OrthoDB" id="9805728at2"/>
<dbReference type="PATRIC" id="fig|1658765.3.peg.303"/>
<dbReference type="EMBL" id="LFBU01000001">
    <property type="protein sequence ID" value="KMQ74136.1"/>
    <property type="molecule type" value="Genomic_DNA"/>
</dbReference>
<feature type="signal peptide" evidence="1">
    <location>
        <begin position="1"/>
        <end position="29"/>
    </location>
</feature>
<gene>
    <name evidence="3" type="ORF">Msub_10309</name>
</gene>
<dbReference type="PANTHER" id="PTHR43546">
    <property type="entry name" value="UPF0173 METAL-DEPENDENT HYDROLASE MJ1163-RELATED"/>
    <property type="match status" value="1"/>
</dbReference>
<dbReference type="Proteomes" id="UP000036102">
    <property type="component" value="Unassembled WGS sequence"/>
</dbReference>
<comment type="caution">
    <text evidence="3">The sequence shown here is derived from an EMBL/GenBank/DDBJ whole genome shotgun (WGS) entry which is preliminary data.</text>
</comment>
<dbReference type="PANTHER" id="PTHR43546:SF3">
    <property type="entry name" value="UPF0173 METAL-DEPENDENT HYDROLASE MJ1163"/>
    <property type="match status" value="1"/>
</dbReference>
<keyword evidence="4" id="KW-1185">Reference proteome</keyword>
<protein>
    <submittedName>
        <fullName evidence="3">L-ascorbate metabolism protein UlaG, beta-lactamase superfamily</fullName>
    </submittedName>
</protein>
<accession>A0A0J7J8B3</accession>
<dbReference type="InterPro" id="IPR036866">
    <property type="entry name" value="RibonucZ/Hydroxyglut_hydro"/>
</dbReference>
<dbReference type="InterPro" id="IPR001279">
    <property type="entry name" value="Metallo-B-lactamas"/>
</dbReference>
<organism evidence="3 4">
    <name type="scientific">Marinobacter subterrani</name>
    <dbReference type="NCBI Taxonomy" id="1658765"/>
    <lineage>
        <taxon>Bacteria</taxon>
        <taxon>Pseudomonadati</taxon>
        <taxon>Pseudomonadota</taxon>
        <taxon>Gammaproteobacteria</taxon>
        <taxon>Pseudomonadales</taxon>
        <taxon>Marinobacteraceae</taxon>
        <taxon>Marinobacter</taxon>
    </lineage>
</organism>
<feature type="domain" description="Metallo-beta-lactamase" evidence="2">
    <location>
        <begin position="61"/>
        <end position="280"/>
    </location>
</feature>
<sequence length="330" mass="34026">MSQGLFRSTVAMAGASACLLLGAALPAVADDHVVKVTPLGSHDGEFCSRDRALVFEDPNGTRILYDAGRTVAGPDDPRLGKVDIILVSHMHGDHIGDQRISKTNQGTCASPATDVSTLPQSNTIDIAVQNNAKIVTGSEMPAFFAAKLKNAGGDPANSMLVRFGGEREVGGVAITTVPAVHSNGVSPAFLTGPLAEHLKAAGVAASVGPPTGYVLEFSNGLVVYLSGDTGITAEQELVVKDHYKAELAVMNIGDTYTTGPTQAAYVINDLVQPKAVIPSHANEPATSGGKVQEGTRTALFQASVKVPVYVPLSGRTMAFDGSASCVSGCQ</sequence>
<dbReference type="Gene3D" id="3.60.15.10">
    <property type="entry name" value="Ribonuclease Z/Hydroxyacylglutathione hydrolase-like"/>
    <property type="match status" value="1"/>
</dbReference>
<feature type="chain" id="PRO_5005289721" evidence="1">
    <location>
        <begin position="30"/>
        <end position="330"/>
    </location>
</feature>
<reference evidence="3 4" key="1">
    <citation type="submission" date="2015-06" db="EMBL/GenBank/DDBJ databases">
        <title>Marinobacter subterrani, a genetically tractable neutrophilic iron-oxidizing strain isolated from the Soudan Iron Mine.</title>
        <authorList>
            <person name="Bonis B.M."/>
            <person name="Gralnick J.A."/>
        </authorList>
    </citation>
    <scope>NUCLEOTIDE SEQUENCE [LARGE SCALE GENOMIC DNA]</scope>
    <source>
        <strain evidence="3 4">JG233</strain>
    </source>
</reference>
<dbReference type="AlphaFoldDB" id="A0A0J7J8B3"/>
<dbReference type="RefSeq" id="WP_082146376.1">
    <property type="nucleotide sequence ID" value="NZ_JADQCF010000018.1"/>
</dbReference>
<dbReference type="InterPro" id="IPR050114">
    <property type="entry name" value="UPF0173_UPF0282_UlaG_hydrolase"/>
</dbReference>
<dbReference type="Pfam" id="PF12706">
    <property type="entry name" value="Lactamase_B_2"/>
    <property type="match status" value="1"/>
</dbReference>
<evidence type="ECO:0000313" key="3">
    <source>
        <dbReference type="EMBL" id="KMQ74136.1"/>
    </source>
</evidence>